<evidence type="ECO:0000256" key="1">
    <source>
        <dbReference type="SAM" id="Coils"/>
    </source>
</evidence>
<proteinExistence type="predicted"/>
<gene>
    <name evidence="2" type="primary">Cnig_chr_V.g21649</name>
    <name evidence="2" type="ORF">B9Z55_021649</name>
</gene>
<feature type="coiled-coil region" evidence="1">
    <location>
        <begin position="127"/>
        <end position="154"/>
    </location>
</feature>
<reference evidence="3" key="1">
    <citation type="submission" date="2017-10" db="EMBL/GenBank/DDBJ databases">
        <title>Rapid genome shrinkage in a self-fertile nematode reveals novel sperm competition proteins.</title>
        <authorList>
            <person name="Yin D."/>
            <person name="Schwarz E.M."/>
            <person name="Thomas C.G."/>
            <person name="Felde R.L."/>
            <person name="Korf I.F."/>
            <person name="Cutter A.D."/>
            <person name="Schartner C.M."/>
            <person name="Ralston E.J."/>
            <person name="Meyer B.J."/>
            <person name="Haag E.S."/>
        </authorList>
    </citation>
    <scope>NUCLEOTIDE SEQUENCE [LARGE SCALE GENOMIC DNA]</scope>
    <source>
        <strain evidence="3">JU1422</strain>
    </source>
</reference>
<name>A0A2G5TSW7_9PELO</name>
<evidence type="ECO:0000313" key="2">
    <source>
        <dbReference type="EMBL" id="PIC30399.1"/>
    </source>
</evidence>
<dbReference type="AlphaFoldDB" id="A0A2G5TSW7"/>
<dbReference type="Proteomes" id="UP000230233">
    <property type="component" value="Chromosome V"/>
</dbReference>
<keyword evidence="1" id="KW-0175">Coiled coil</keyword>
<protein>
    <submittedName>
        <fullName evidence="2">Uncharacterized protein</fullName>
    </submittedName>
</protein>
<keyword evidence="3" id="KW-1185">Reference proteome</keyword>
<organism evidence="2 3">
    <name type="scientific">Caenorhabditis nigoni</name>
    <dbReference type="NCBI Taxonomy" id="1611254"/>
    <lineage>
        <taxon>Eukaryota</taxon>
        <taxon>Metazoa</taxon>
        <taxon>Ecdysozoa</taxon>
        <taxon>Nematoda</taxon>
        <taxon>Chromadorea</taxon>
        <taxon>Rhabditida</taxon>
        <taxon>Rhabditina</taxon>
        <taxon>Rhabditomorpha</taxon>
        <taxon>Rhabditoidea</taxon>
        <taxon>Rhabditidae</taxon>
        <taxon>Peloderinae</taxon>
        <taxon>Caenorhabditis</taxon>
    </lineage>
</organism>
<dbReference type="STRING" id="1611254.A0A2G5TSW7"/>
<dbReference type="EMBL" id="PDUG01000005">
    <property type="protein sequence ID" value="PIC30399.1"/>
    <property type="molecule type" value="Genomic_DNA"/>
</dbReference>
<dbReference type="OrthoDB" id="5799120at2759"/>
<accession>A0A2G5TSW7</accession>
<sequence length="174" mass="20350">MLPKNEKEALFDVEDRISMLERRLDNAKAARDAFVHHLRGKYPNWRPPLPTMSYQEGAFPAIPATSTQNFREPLVSRLSTGGYQWDVDEQRASRRQMGLRRTPMLNSSLVNSPIDIPASGPLLETDIRRTRIRLREISEELRSMRIDRMNLSTEQWIQEEPFRQQRCGLKQEKS</sequence>
<comment type="caution">
    <text evidence="2">The sequence shown here is derived from an EMBL/GenBank/DDBJ whole genome shotgun (WGS) entry which is preliminary data.</text>
</comment>
<evidence type="ECO:0000313" key="3">
    <source>
        <dbReference type="Proteomes" id="UP000230233"/>
    </source>
</evidence>